<reference evidence="1" key="2">
    <citation type="journal article" date="2024" name="Plant">
        <title>Genomic evolution and insights into agronomic trait innovations of Sesamum species.</title>
        <authorList>
            <person name="Miao H."/>
            <person name="Wang L."/>
            <person name="Qu L."/>
            <person name="Liu H."/>
            <person name="Sun Y."/>
            <person name="Le M."/>
            <person name="Wang Q."/>
            <person name="Wei S."/>
            <person name="Zheng Y."/>
            <person name="Lin W."/>
            <person name="Duan Y."/>
            <person name="Cao H."/>
            <person name="Xiong S."/>
            <person name="Wang X."/>
            <person name="Wei L."/>
            <person name="Li C."/>
            <person name="Ma Q."/>
            <person name="Ju M."/>
            <person name="Zhao R."/>
            <person name="Li G."/>
            <person name="Mu C."/>
            <person name="Tian Q."/>
            <person name="Mei H."/>
            <person name="Zhang T."/>
            <person name="Gao T."/>
            <person name="Zhang H."/>
        </authorList>
    </citation>
    <scope>NUCLEOTIDE SEQUENCE</scope>
    <source>
        <strain evidence="1">KEN1</strain>
    </source>
</reference>
<reference evidence="1" key="1">
    <citation type="submission" date="2020-06" db="EMBL/GenBank/DDBJ databases">
        <authorList>
            <person name="Li T."/>
            <person name="Hu X."/>
            <person name="Zhang T."/>
            <person name="Song X."/>
            <person name="Zhang H."/>
            <person name="Dai N."/>
            <person name="Sheng W."/>
            <person name="Hou X."/>
            <person name="Wei L."/>
        </authorList>
    </citation>
    <scope>NUCLEOTIDE SEQUENCE</scope>
    <source>
        <strain evidence="1">KEN1</strain>
        <tissue evidence="1">Leaf</tissue>
    </source>
</reference>
<proteinExistence type="predicted"/>
<accession>A0AAW2VCI1</accession>
<name>A0AAW2VCI1_9LAMI</name>
<protein>
    <submittedName>
        <fullName evidence="1">Uncharacterized protein</fullName>
    </submittedName>
</protein>
<organism evidence="1">
    <name type="scientific">Sesamum latifolium</name>
    <dbReference type="NCBI Taxonomy" id="2727402"/>
    <lineage>
        <taxon>Eukaryota</taxon>
        <taxon>Viridiplantae</taxon>
        <taxon>Streptophyta</taxon>
        <taxon>Embryophyta</taxon>
        <taxon>Tracheophyta</taxon>
        <taxon>Spermatophyta</taxon>
        <taxon>Magnoliopsida</taxon>
        <taxon>eudicotyledons</taxon>
        <taxon>Gunneridae</taxon>
        <taxon>Pentapetalae</taxon>
        <taxon>asterids</taxon>
        <taxon>lamiids</taxon>
        <taxon>Lamiales</taxon>
        <taxon>Pedaliaceae</taxon>
        <taxon>Sesamum</taxon>
    </lineage>
</organism>
<evidence type="ECO:0000313" key="1">
    <source>
        <dbReference type="EMBL" id="KAL0426877.1"/>
    </source>
</evidence>
<comment type="caution">
    <text evidence="1">The sequence shown here is derived from an EMBL/GenBank/DDBJ whole genome shotgun (WGS) entry which is preliminary data.</text>
</comment>
<dbReference type="EMBL" id="JACGWN010000010">
    <property type="protein sequence ID" value="KAL0426877.1"/>
    <property type="molecule type" value="Genomic_DNA"/>
</dbReference>
<sequence length="97" mass="10951">MAVTLRRYIGSVDKNLRGGMAFRDLQAFSIAMLAKQLWRIISNPDRLLNKVLRVKYFPHGQALDSTIGCNPSYTWRSIIRSQHVVKGGYIGALVMAK</sequence>
<dbReference type="AlphaFoldDB" id="A0AAW2VCI1"/>
<gene>
    <name evidence="1" type="ORF">Slati_2862500</name>
</gene>